<keyword evidence="3" id="KW-1185">Reference proteome</keyword>
<feature type="transmembrane region" description="Helical" evidence="1">
    <location>
        <begin position="142"/>
        <end position="159"/>
    </location>
</feature>
<sequence length="296" mass="32303">MQGWLLALCGLIALLLLTFGLMFLTGERLLSHVATPQGKQAVLPMRLLMGALAALTLGYTVVVLLFIRQVWHLVLSLTQHLAANSTAHLQALVRNARNTLVWIRVIQIVPIILTVLMLALALVGDYLLPRTLGETASDRTGLLDVLMNGVSLALQSFILESVRRWLHAVSVSARGSKSLIGPKLSAMNGWTILWYLGLIGSLLGGLVGTFMLLRFPMTSVLRGRTGLDFTDLELFSRFNGLLQGGVILGLLLTVTLLVLLTLFRGYAAQVTTLLDERSVQARRQGQEARADAWANT</sequence>
<dbReference type="EMBL" id="QYUJ01000014">
    <property type="protein sequence ID" value="RJF72013.1"/>
    <property type="molecule type" value="Genomic_DNA"/>
</dbReference>
<organism evidence="2 3">
    <name type="scientific">Deinococcus cavernae</name>
    <dbReference type="NCBI Taxonomy" id="2320857"/>
    <lineage>
        <taxon>Bacteria</taxon>
        <taxon>Thermotogati</taxon>
        <taxon>Deinococcota</taxon>
        <taxon>Deinococci</taxon>
        <taxon>Deinococcales</taxon>
        <taxon>Deinococcaceae</taxon>
        <taxon>Deinococcus</taxon>
    </lineage>
</organism>
<evidence type="ECO:0000313" key="3">
    <source>
        <dbReference type="Proteomes" id="UP000286287"/>
    </source>
</evidence>
<reference evidence="2 3" key="1">
    <citation type="submission" date="2018-09" db="EMBL/GenBank/DDBJ databases">
        <authorList>
            <person name="Zhu H."/>
        </authorList>
    </citation>
    <scope>NUCLEOTIDE SEQUENCE [LARGE SCALE GENOMIC DNA]</scope>
    <source>
        <strain evidence="2 3">K2S05-167</strain>
    </source>
</reference>
<name>A0A418V7D5_9DEIO</name>
<comment type="caution">
    <text evidence="2">The sequence shown here is derived from an EMBL/GenBank/DDBJ whole genome shotgun (WGS) entry which is preliminary data.</text>
</comment>
<protein>
    <submittedName>
        <fullName evidence="2">Uncharacterized protein</fullName>
    </submittedName>
</protein>
<feature type="transmembrane region" description="Helical" evidence="1">
    <location>
        <begin position="47"/>
        <end position="67"/>
    </location>
</feature>
<feature type="transmembrane region" description="Helical" evidence="1">
    <location>
        <begin position="101"/>
        <end position="122"/>
    </location>
</feature>
<keyword evidence="1" id="KW-0812">Transmembrane</keyword>
<keyword evidence="1" id="KW-1133">Transmembrane helix</keyword>
<gene>
    <name evidence="2" type="ORF">D3875_11050</name>
</gene>
<keyword evidence="1" id="KW-0472">Membrane</keyword>
<feature type="transmembrane region" description="Helical" evidence="1">
    <location>
        <begin position="192"/>
        <end position="213"/>
    </location>
</feature>
<evidence type="ECO:0000313" key="2">
    <source>
        <dbReference type="EMBL" id="RJF72013.1"/>
    </source>
</evidence>
<evidence type="ECO:0000256" key="1">
    <source>
        <dbReference type="SAM" id="Phobius"/>
    </source>
</evidence>
<proteinExistence type="predicted"/>
<feature type="transmembrane region" description="Helical" evidence="1">
    <location>
        <begin position="241"/>
        <end position="263"/>
    </location>
</feature>
<accession>A0A418V7D5</accession>
<dbReference type="AlphaFoldDB" id="A0A418V7D5"/>
<dbReference type="Proteomes" id="UP000286287">
    <property type="component" value="Unassembled WGS sequence"/>
</dbReference>